<evidence type="ECO:0000313" key="2">
    <source>
        <dbReference type="EMBL" id="EOH92408.1"/>
    </source>
</evidence>
<evidence type="ECO:0000259" key="1">
    <source>
        <dbReference type="Pfam" id="PF04127"/>
    </source>
</evidence>
<dbReference type="eggNOG" id="COG0452">
    <property type="taxonomic scope" value="Bacteria"/>
</dbReference>
<name>R2QB31_9ENTE</name>
<dbReference type="GO" id="GO:0016874">
    <property type="term" value="F:ligase activity"/>
    <property type="evidence" value="ECO:0007669"/>
    <property type="project" value="UniProtKB-KW"/>
</dbReference>
<dbReference type="InterPro" id="IPR007085">
    <property type="entry name" value="DNA/pantothenate-metab_flavo_C"/>
</dbReference>
<dbReference type="NCBIfam" id="NF005231">
    <property type="entry name" value="PRK06732.1"/>
    <property type="match status" value="1"/>
</dbReference>
<dbReference type="AlphaFoldDB" id="R2QB31"/>
<dbReference type="SUPFAM" id="SSF102645">
    <property type="entry name" value="CoaB-like"/>
    <property type="match status" value="1"/>
</dbReference>
<dbReference type="Pfam" id="PF04127">
    <property type="entry name" value="DFP"/>
    <property type="match status" value="2"/>
</dbReference>
<dbReference type="OrthoDB" id="9802554at2"/>
<dbReference type="InterPro" id="IPR035929">
    <property type="entry name" value="CoaB-like_sf"/>
</dbReference>
<evidence type="ECO:0000313" key="5">
    <source>
        <dbReference type="Proteomes" id="UP000014197"/>
    </source>
</evidence>
<feature type="domain" description="DNA/pantothenate metabolism flavoprotein C-terminal" evidence="1">
    <location>
        <begin position="143"/>
        <end position="250"/>
    </location>
</feature>
<dbReference type="RefSeq" id="WP_010763229.1">
    <property type="nucleotide sequence ID" value="NZ_KB946316.1"/>
</dbReference>
<dbReference type="STRING" id="155618.RV06_GL000572"/>
<keyword evidence="2" id="KW-0436">Ligase</keyword>
<dbReference type="EMBL" id="ASVY01000002">
    <property type="protein sequence ID" value="EOT61774.1"/>
    <property type="molecule type" value="Genomic_DNA"/>
</dbReference>
<dbReference type="Gene3D" id="3.40.50.10300">
    <property type="entry name" value="CoaB-like"/>
    <property type="match status" value="1"/>
</dbReference>
<dbReference type="Proteomes" id="UP000014197">
    <property type="component" value="Unassembled WGS sequence"/>
</dbReference>
<dbReference type="Proteomes" id="UP000013858">
    <property type="component" value="Unassembled WGS sequence"/>
</dbReference>
<reference evidence="3 5" key="2">
    <citation type="submission" date="2013-03" db="EMBL/GenBank/DDBJ databases">
        <title>The Genome Sequence of Enterococcus haemoperoxidus BAA-382 (PacBio/Illumina hybrid assembly).</title>
        <authorList>
            <consortium name="The Broad Institute Genomics Platform"/>
            <consortium name="The Broad Institute Genome Sequencing Center for Infectious Disease"/>
            <person name="Earl A."/>
            <person name="Russ C."/>
            <person name="Gilmore M."/>
            <person name="Surin D."/>
            <person name="Walker B."/>
            <person name="Young S."/>
            <person name="Zeng Q."/>
            <person name="Gargeya S."/>
            <person name="Fitzgerald M."/>
            <person name="Haas B."/>
            <person name="Abouelleil A."/>
            <person name="Allen A.W."/>
            <person name="Alvarado L."/>
            <person name="Arachchi H.M."/>
            <person name="Berlin A.M."/>
            <person name="Chapman S.B."/>
            <person name="Gainer-Dewar J."/>
            <person name="Goldberg J."/>
            <person name="Griggs A."/>
            <person name="Gujja S."/>
            <person name="Hansen M."/>
            <person name="Howarth C."/>
            <person name="Imamovic A."/>
            <person name="Ireland A."/>
            <person name="Larimer J."/>
            <person name="McCowan C."/>
            <person name="Murphy C."/>
            <person name="Pearson M."/>
            <person name="Poon T.W."/>
            <person name="Priest M."/>
            <person name="Roberts A."/>
            <person name="Saif S."/>
            <person name="Shea T."/>
            <person name="Sisk P."/>
            <person name="Sykes S."/>
            <person name="Wortman J."/>
            <person name="Nusbaum C."/>
            <person name="Birren B."/>
        </authorList>
    </citation>
    <scope>NUCLEOTIDE SEQUENCE [LARGE SCALE GENOMIC DNA]</scope>
    <source>
        <strain evidence="3 5">ATCC BAA-382</strain>
    </source>
</reference>
<dbReference type="InterPro" id="IPR011848">
    <property type="entry name" value="CoaB_strep"/>
</dbReference>
<evidence type="ECO:0000313" key="4">
    <source>
        <dbReference type="Proteomes" id="UP000013858"/>
    </source>
</evidence>
<evidence type="ECO:0000313" key="3">
    <source>
        <dbReference type="EMBL" id="EOT61774.1"/>
    </source>
</evidence>
<accession>R2QB31</accession>
<reference evidence="2 4" key="1">
    <citation type="submission" date="2013-02" db="EMBL/GenBank/DDBJ databases">
        <title>The Genome Sequence of Enterococcus haemoperoxidus BAA-382.</title>
        <authorList>
            <consortium name="The Broad Institute Genome Sequencing Platform"/>
            <consortium name="The Broad Institute Genome Sequencing Center for Infectious Disease"/>
            <person name="Earl A.M."/>
            <person name="Gilmore M.S."/>
            <person name="Lebreton F."/>
            <person name="Walker B."/>
            <person name="Young S.K."/>
            <person name="Zeng Q."/>
            <person name="Gargeya S."/>
            <person name="Fitzgerald M."/>
            <person name="Haas B."/>
            <person name="Abouelleil A."/>
            <person name="Alvarado L."/>
            <person name="Arachchi H.M."/>
            <person name="Berlin A.M."/>
            <person name="Chapman S.B."/>
            <person name="Dewar J."/>
            <person name="Goldberg J."/>
            <person name="Griggs A."/>
            <person name="Gujja S."/>
            <person name="Hansen M."/>
            <person name="Howarth C."/>
            <person name="Imamovic A."/>
            <person name="Larimer J."/>
            <person name="McCowan C."/>
            <person name="Murphy C."/>
            <person name="Neiman D."/>
            <person name="Pearson M."/>
            <person name="Priest M."/>
            <person name="Roberts A."/>
            <person name="Saif S."/>
            <person name="Shea T."/>
            <person name="Sisk P."/>
            <person name="Sykes S."/>
            <person name="Wortman J."/>
            <person name="Nusbaum C."/>
            <person name="Birren B."/>
        </authorList>
    </citation>
    <scope>NUCLEOTIDE SEQUENCE [LARGE SCALE GENOMIC DNA]</scope>
    <source>
        <strain evidence="2 4">ATCC BAA-382</strain>
    </source>
</reference>
<protein>
    <submittedName>
        <fullName evidence="2">Phosphopantothenate-cysteine ligase</fullName>
    </submittedName>
</protein>
<dbReference type="EMBL" id="AJAR01000030">
    <property type="protein sequence ID" value="EOH92408.1"/>
    <property type="molecule type" value="Genomic_DNA"/>
</dbReference>
<sequence>MNILITAGGTSEKIDNVRSITNHSTGRLGKIIGETFLAKGHFVTYVTTPRAVRPTNETNLTLIEIETTKELESALLDQFEHQTFDGIIHSMAVSDFTTETTLSEETFIEKLATTLTKDDALSDLTKLTEALYLSLDEIGKTIQQEKKIPSGTDRLLLFLKKNPKIIAMLREKQPQAVLVGFKLLVGVSTEELIQVGQTILAKNNCDFVLANDLEKIKGDQHQGILIDTQGQTETAQTKNEIAQLIVSKVEEKWRMQ</sequence>
<comment type="caution">
    <text evidence="2">The sequence shown here is derived from an EMBL/GenBank/DDBJ whole genome shotgun (WGS) entry which is preliminary data.</text>
</comment>
<organism evidence="2 4">
    <name type="scientific">Enterococcus haemoperoxidus ATCC BAA-382</name>
    <dbReference type="NCBI Taxonomy" id="1158608"/>
    <lineage>
        <taxon>Bacteria</taxon>
        <taxon>Bacillati</taxon>
        <taxon>Bacillota</taxon>
        <taxon>Bacilli</taxon>
        <taxon>Lactobacillales</taxon>
        <taxon>Enterococcaceae</taxon>
        <taxon>Enterococcus</taxon>
    </lineage>
</organism>
<dbReference type="PATRIC" id="fig|1158608.3.peg.3006"/>
<dbReference type="GO" id="GO:0015937">
    <property type="term" value="P:coenzyme A biosynthetic process"/>
    <property type="evidence" value="ECO:0007669"/>
    <property type="project" value="UniProtKB-ARBA"/>
</dbReference>
<gene>
    <name evidence="3" type="ORF">I583_00756</name>
    <name evidence="2" type="ORF">UAW_03073</name>
</gene>
<dbReference type="NCBIfam" id="TIGR02114">
    <property type="entry name" value="coaB_strep"/>
    <property type="match status" value="1"/>
</dbReference>
<feature type="domain" description="DNA/pantothenate metabolism flavoprotein C-terminal" evidence="1">
    <location>
        <begin position="2"/>
        <end position="104"/>
    </location>
</feature>
<keyword evidence="5" id="KW-1185">Reference proteome</keyword>
<proteinExistence type="predicted"/>